<keyword evidence="2" id="KW-1185">Reference proteome</keyword>
<comment type="caution">
    <text evidence="1">The sequence shown here is derived from an EMBL/GenBank/DDBJ whole genome shotgun (WGS) entry which is preliminary data.</text>
</comment>
<dbReference type="Proteomes" id="UP001274830">
    <property type="component" value="Unassembled WGS sequence"/>
</dbReference>
<name>A0AAE0WP69_9PEZI</name>
<evidence type="ECO:0000313" key="2">
    <source>
        <dbReference type="Proteomes" id="UP001274830"/>
    </source>
</evidence>
<sequence>MAPTLPTLPKELRLMIYDELFQPLIRRPKNFDVYVLPCDWPTNDSSALTALLLLCKEIRFEAKGHFESHYLGSLMLYFDDVPSLHRFKLNVERAPARYRNLQACFHTMLCFQSATELWCGDLHAEWYDLVEAVKRDGLSFIGDQRGIHPSCQYMDQWPNPLRALCEEESSDLHHDRWWAQDWPEIGGAIRHGSVSELQIDMLTVPLQDTAMEMTVHRVCGDLRTLYATIAAQVKDIALEGKWDPRLDRQAFSGAVTRAQRLRRFEAEHGSGYSDKQWRHAMEDRAPG</sequence>
<evidence type="ECO:0000313" key="1">
    <source>
        <dbReference type="EMBL" id="KAK3675322.1"/>
    </source>
</evidence>
<proteinExistence type="predicted"/>
<dbReference type="AlphaFoldDB" id="A0AAE0WP69"/>
<dbReference type="EMBL" id="JAUTXT010000015">
    <property type="protein sequence ID" value="KAK3675322.1"/>
    <property type="molecule type" value="Genomic_DNA"/>
</dbReference>
<protein>
    <submittedName>
        <fullName evidence="1">Uncharacterized protein</fullName>
    </submittedName>
</protein>
<organism evidence="1 2">
    <name type="scientific">Recurvomyces mirabilis</name>
    <dbReference type="NCBI Taxonomy" id="574656"/>
    <lineage>
        <taxon>Eukaryota</taxon>
        <taxon>Fungi</taxon>
        <taxon>Dikarya</taxon>
        <taxon>Ascomycota</taxon>
        <taxon>Pezizomycotina</taxon>
        <taxon>Dothideomycetes</taxon>
        <taxon>Dothideomycetidae</taxon>
        <taxon>Mycosphaerellales</taxon>
        <taxon>Teratosphaeriaceae</taxon>
        <taxon>Recurvomyces</taxon>
    </lineage>
</organism>
<accession>A0AAE0WP69</accession>
<reference evidence="1" key="1">
    <citation type="submission" date="2023-07" db="EMBL/GenBank/DDBJ databases">
        <title>Black Yeasts Isolated from many extreme environments.</title>
        <authorList>
            <person name="Coleine C."/>
            <person name="Stajich J.E."/>
            <person name="Selbmann L."/>
        </authorList>
    </citation>
    <scope>NUCLEOTIDE SEQUENCE</scope>
    <source>
        <strain evidence="1">CCFEE 5485</strain>
    </source>
</reference>
<gene>
    <name evidence="1" type="ORF">LTR78_004832</name>
</gene>